<dbReference type="Gene3D" id="3.40.30.10">
    <property type="entry name" value="Glutaredoxin"/>
    <property type="match status" value="1"/>
</dbReference>
<dbReference type="EMBL" id="JBHUIV010000006">
    <property type="protein sequence ID" value="MFD2200460.1"/>
    <property type="molecule type" value="Genomic_DNA"/>
</dbReference>
<dbReference type="PANTHER" id="PTHR42852:SF6">
    <property type="entry name" value="THIOL:DISULFIDE INTERCHANGE PROTEIN DSBE"/>
    <property type="match status" value="1"/>
</dbReference>
<keyword evidence="3" id="KW-1015">Disulfide bond</keyword>
<evidence type="ECO:0000256" key="5">
    <source>
        <dbReference type="SAM" id="SignalP"/>
    </source>
</evidence>
<feature type="signal peptide" evidence="5">
    <location>
        <begin position="1"/>
        <end position="20"/>
    </location>
</feature>
<evidence type="ECO:0000256" key="1">
    <source>
        <dbReference type="ARBA" id="ARBA00004196"/>
    </source>
</evidence>
<dbReference type="SUPFAM" id="SSF52833">
    <property type="entry name" value="Thioredoxin-like"/>
    <property type="match status" value="1"/>
</dbReference>
<dbReference type="InterPro" id="IPR013766">
    <property type="entry name" value="Thioredoxin_domain"/>
</dbReference>
<keyword evidence="8" id="KW-1185">Reference proteome</keyword>
<dbReference type="Proteomes" id="UP001597414">
    <property type="component" value="Unassembled WGS sequence"/>
</dbReference>
<dbReference type="PANTHER" id="PTHR42852">
    <property type="entry name" value="THIOL:DISULFIDE INTERCHANGE PROTEIN DSBE"/>
    <property type="match status" value="1"/>
</dbReference>
<comment type="caution">
    <text evidence="7">The sequence shown here is derived from an EMBL/GenBank/DDBJ whole genome shotgun (WGS) entry which is preliminary data.</text>
</comment>
<accession>A0ABW5B4G0</accession>
<dbReference type="RefSeq" id="WP_380800170.1">
    <property type="nucleotide sequence ID" value="NZ_JBHUIV010000006.1"/>
</dbReference>
<sequence>MIKKLSLFLFTFISSFQIFAQNASPAYLEYMKSLENLIQNELYSQVSEILYDVEEVPDYQSYINFCKEVDEKFNQHYGQYEKDMGDSEKKSATQFSQAMMIQLAELYLDRAQEMDLEERKSFFKEYLSQLGLIESITEVNEDISRSISMNLHAVLGIPFGMPNTEVGNYVQTESEPVKELFQAAYLLNEMSMLTLSFGEIEKLASNFKVSYPNSQHLTKLESTLLSLENLKEGALVQDFNFVDLEGNSVSLSRFKDKIIYIDLWASWCGPCINTFRTKTPDFERKLRDREDVVLMYISIDEKQEPWKNYLDKNPMRGVHLFAGKGFEADIMKYFKVWGIPRYLIIGKDNKLISPNAPRPGDEAYELLIALD</sequence>
<gene>
    <name evidence="7" type="ORF">ACFSKV_02705</name>
</gene>
<feature type="domain" description="Thioredoxin" evidence="6">
    <location>
        <begin position="230"/>
        <end position="371"/>
    </location>
</feature>
<evidence type="ECO:0000256" key="4">
    <source>
        <dbReference type="ARBA" id="ARBA00023284"/>
    </source>
</evidence>
<evidence type="ECO:0000313" key="7">
    <source>
        <dbReference type="EMBL" id="MFD2200460.1"/>
    </source>
</evidence>
<dbReference type="PROSITE" id="PS51352">
    <property type="entry name" value="THIOREDOXIN_2"/>
    <property type="match status" value="1"/>
</dbReference>
<evidence type="ECO:0000256" key="3">
    <source>
        <dbReference type="ARBA" id="ARBA00023157"/>
    </source>
</evidence>
<dbReference type="InterPro" id="IPR012336">
    <property type="entry name" value="Thioredoxin-like_fold"/>
</dbReference>
<reference evidence="8" key="1">
    <citation type="journal article" date="2019" name="Int. J. Syst. Evol. Microbiol.">
        <title>The Global Catalogue of Microorganisms (GCM) 10K type strain sequencing project: providing services to taxonomists for standard genome sequencing and annotation.</title>
        <authorList>
            <consortium name="The Broad Institute Genomics Platform"/>
            <consortium name="The Broad Institute Genome Sequencing Center for Infectious Disease"/>
            <person name="Wu L."/>
            <person name="Ma J."/>
        </authorList>
    </citation>
    <scope>NUCLEOTIDE SEQUENCE [LARGE SCALE GENOMIC DNA]</scope>
    <source>
        <strain evidence="8">KCTC 19812</strain>
    </source>
</reference>
<proteinExistence type="predicted"/>
<keyword evidence="2" id="KW-0201">Cytochrome c-type biogenesis</keyword>
<evidence type="ECO:0000259" key="6">
    <source>
        <dbReference type="PROSITE" id="PS51352"/>
    </source>
</evidence>
<dbReference type="CDD" id="cd02966">
    <property type="entry name" value="TlpA_like_family"/>
    <property type="match status" value="1"/>
</dbReference>
<feature type="chain" id="PRO_5045812015" evidence="5">
    <location>
        <begin position="21"/>
        <end position="371"/>
    </location>
</feature>
<dbReference type="InterPro" id="IPR036249">
    <property type="entry name" value="Thioredoxin-like_sf"/>
</dbReference>
<organism evidence="7 8">
    <name type="scientific">Shivajiella indica</name>
    <dbReference type="NCBI Taxonomy" id="872115"/>
    <lineage>
        <taxon>Bacteria</taxon>
        <taxon>Pseudomonadati</taxon>
        <taxon>Bacteroidota</taxon>
        <taxon>Cytophagia</taxon>
        <taxon>Cytophagales</taxon>
        <taxon>Cyclobacteriaceae</taxon>
        <taxon>Shivajiella</taxon>
    </lineage>
</organism>
<evidence type="ECO:0000256" key="2">
    <source>
        <dbReference type="ARBA" id="ARBA00022748"/>
    </source>
</evidence>
<name>A0ABW5B4G0_9BACT</name>
<dbReference type="Pfam" id="PF13905">
    <property type="entry name" value="Thioredoxin_8"/>
    <property type="match status" value="1"/>
</dbReference>
<comment type="subcellular location">
    <subcellularLocation>
        <location evidence="1">Cell envelope</location>
    </subcellularLocation>
</comment>
<dbReference type="InterPro" id="IPR050553">
    <property type="entry name" value="Thioredoxin_ResA/DsbE_sf"/>
</dbReference>
<keyword evidence="5" id="KW-0732">Signal</keyword>
<protein>
    <submittedName>
        <fullName evidence="7">TlpA family protein disulfide reductase</fullName>
    </submittedName>
</protein>
<evidence type="ECO:0000313" key="8">
    <source>
        <dbReference type="Proteomes" id="UP001597414"/>
    </source>
</evidence>
<keyword evidence="4" id="KW-0676">Redox-active center</keyword>